<reference evidence="2" key="1">
    <citation type="submission" date="2021-02" db="EMBL/GenBank/DDBJ databases">
        <title>Natronoglycomyces albus gen. nov., sp. nov, a haloalkaliphilic actinobacterium from a soda solonchak soil.</title>
        <authorList>
            <person name="Sorokin D.Y."/>
            <person name="Khijniak T.V."/>
            <person name="Zakharycheva A.P."/>
            <person name="Boueva O.V."/>
            <person name="Ariskina E.V."/>
            <person name="Hahnke R.L."/>
            <person name="Bunk B."/>
            <person name="Sproer C."/>
            <person name="Schumann P."/>
            <person name="Evtushenko L.I."/>
            <person name="Kublanov I.V."/>
        </authorList>
    </citation>
    <scope>NUCLEOTIDE SEQUENCE</scope>
    <source>
        <strain evidence="2">DSM 106290</strain>
    </source>
</reference>
<name>A0A895XLC3_9ACTN</name>
<dbReference type="Proteomes" id="UP000662939">
    <property type="component" value="Chromosome"/>
</dbReference>
<dbReference type="RefSeq" id="WP_213172145.1">
    <property type="nucleotide sequence ID" value="NZ_CP070496.1"/>
</dbReference>
<feature type="region of interest" description="Disordered" evidence="1">
    <location>
        <begin position="1"/>
        <end position="23"/>
    </location>
</feature>
<organism evidence="2 3">
    <name type="scientific">Natronoglycomyces albus</name>
    <dbReference type="NCBI Taxonomy" id="2811108"/>
    <lineage>
        <taxon>Bacteria</taxon>
        <taxon>Bacillati</taxon>
        <taxon>Actinomycetota</taxon>
        <taxon>Actinomycetes</taxon>
        <taxon>Glycomycetales</taxon>
        <taxon>Glycomycetaceae</taxon>
        <taxon>Natronoglycomyces</taxon>
    </lineage>
</organism>
<dbReference type="EMBL" id="CP070496">
    <property type="protein sequence ID" value="QSB06134.1"/>
    <property type="molecule type" value="Genomic_DNA"/>
</dbReference>
<sequence length="101" mass="10459">MSDDSIAQAKTSGATRRSLFKSTRTATVAMAASAIAAIGLGGEAAAASTKNPQEPARRSSPGHIHKAGHSRSDSPADHRHCCDFGPSRIVPRPGGQAWDHT</sequence>
<keyword evidence="3" id="KW-1185">Reference proteome</keyword>
<protein>
    <submittedName>
        <fullName evidence="2">Uncharacterized protein</fullName>
    </submittedName>
</protein>
<evidence type="ECO:0000313" key="3">
    <source>
        <dbReference type="Proteomes" id="UP000662939"/>
    </source>
</evidence>
<dbReference type="InterPro" id="IPR006311">
    <property type="entry name" value="TAT_signal"/>
</dbReference>
<dbReference type="KEGG" id="nav:JQS30_04235"/>
<accession>A0A895XLC3</accession>
<feature type="region of interest" description="Disordered" evidence="1">
    <location>
        <begin position="43"/>
        <end position="101"/>
    </location>
</feature>
<feature type="compositionally biased region" description="Basic and acidic residues" evidence="1">
    <location>
        <begin position="70"/>
        <end position="82"/>
    </location>
</feature>
<evidence type="ECO:0000313" key="2">
    <source>
        <dbReference type="EMBL" id="QSB06134.1"/>
    </source>
</evidence>
<dbReference type="PROSITE" id="PS51318">
    <property type="entry name" value="TAT"/>
    <property type="match status" value="1"/>
</dbReference>
<gene>
    <name evidence="2" type="ORF">JQS30_04235</name>
</gene>
<dbReference type="AlphaFoldDB" id="A0A895XLC3"/>
<evidence type="ECO:0000256" key="1">
    <source>
        <dbReference type="SAM" id="MobiDB-lite"/>
    </source>
</evidence>
<proteinExistence type="predicted"/>